<comment type="caution">
    <text evidence="2">The sequence shown here is derived from an EMBL/GenBank/DDBJ whole genome shotgun (WGS) entry which is preliminary data.</text>
</comment>
<dbReference type="InterPro" id="IPR016181">
    <property type="entry name" value="Acyl_CoA_acyltransferase"/>
</dbReference>
<dbReference type="AlphaFoldDB" id="A0A5C5RAU1"/>
<dbReference type="Gene3D" id="3.40.630.30">
    <property type="match status" value="1"/>
</dbReference>
<name>A0A5C5RAU1_9ACTN</name>
<protein>
    <submittedName>
        <fullName evidence="2">GNAT family N-acetyltransferase</fullName>
    </submittedName>
</protein>
<sequence>MNICSSIPAVTFPSYAGRYRIGGHIVDLRSLRLADAASWRKTNLDHEEWLRPAFGDPGTDWNTRRSTAAWAEEWWDARNGKDVLLSRVLTVDDGAEQRVVGQQSMRGPDPRTGHAESLTWVAGLPASKPVTLWMSAVNLLDTFVQNPQVSALLAVQPVENRGSLMLAKALGFTYLQTARALREYAGEPTDHTVYVMHNTPESRRGLKDVIASVTPEAMPARRLPPPPARSAIDLARISVRRVRARRGARGATSVRAFPERARTDDGIDITFGADPHGRHPVSADGESIGALQIHIDEGSSTTTIIDWLHADTPAAIGAAAVVTACRAAAELQATRRLTVALADRHDRARDALAAIGFSSEGPTLPTLGDLDMPRESWTRLRPDG</sequence>
<dbReference type="Proteomes" id="UP000317291">
    <property type="component" value="Unassembled WGS sequence"/>
</dbReference>
<dbReference type="GO" id="GO:0016740">
    <property type="term" value="F:transferase activity"/>
    <property type="evidence" value="ECO:0007669"/>
    <property type="project" value="UniProtKB-KW"/>
</dbReference>
<evidence type="ECO:0000313" key="3">
    <source>
        <dbReference type="Proteomes" id="UP000317291"/>
    </source>
</evidence>
<reference evidence="2 3" key="1">
    <citation type="submission" date="2019-06" db="EMBL/GenBank/DDBJ databases">
        <title>Tsukamurella conjunctivitidis sp. nov., Tsukamurella assacharolytica sp. nov. and Tsukamurella sputae sp. nov. isolated from patients with conjunctivitis, bacteraemia (lymphoma) and respiratory infection (sputum) in Hong Kong.</title>
        <authorList>
            <person name="Teng J.L.L."/>
            <person name="Lee H.H."/>
            <person name="Fong J.Y.H."/>
            <person name="Fok K.M.N."/>
            <person name="Lau S.K.P."/>
            <person name="Woo P.C.Y."/>
        </authorList>
    </citation>
    <scope>NUCLEOTIDE SEQUENCE [LARGE SCALE GENOMIC DNA]</scope>
    <source>
        <strain evidence="2 3">HKU71</strain>
    </source>
</reference>
<dbReference type="Pfam" id="PF13420">
    <property type="entry name" value="Acetyltransf_4"/>
    <property type="match status" value="1"/>
</dbReference>
<feature type="region of interest" description="Disordered" evidence="1">
    <location>
        <begin position="363"/>
        <end position="384"/>
    </location>
</feature>
<feature type="compositionally biased region" description="Basic and acidic residues" evidence="1">
    <location>
        <begin position="371"/>
        <end position="384"/>
    </location>
</feature>
<evidence type="ECO:0000256" key="1">
    <source>
        <dbReference type="SAM" id="MobiDB-lite"/>
    </source>
</evidence>
<organism evidence="2 3">
    <name type="scientific">Tsukamurella asaccharolytica</name>
    <dbReference type="NCBI Taxonomy" id="2592067"/>
    <lineage>
        <taxon>Bacteria</taxon>
        <taxon>Bacillati</taxon>
        <taxon>Actinomycetota</taxon>
        <taxon>Actinomycetes</taxon>
        <taxon>Mycobacteriales</taxon>
        <taxon>Tsukamurellaceae</taxon>
        <taxon>Tsukamurella</taxon>
    </lineage>
</organism>
<keyword evidence="3" id="KW-1185">Reference proteome</keyword>
<evidence type="ECO:0000313" key="2">
    <source>
        <dbReference type="EMBL" id="TWS20237.1"/>
    </source>
</evidence>
<gene>
    <name evidence="2" type="ORF">FK529_08985</name>
</gene>
<dbReference type="SUPFAM" id="SSF55729">
    <property type="entry name" value="Acyl-CoA N-acyltransferases (Nat)"/>
    <property type="match status" value="1"/>
</dbReference>
<proteinExistence type="predicted"/>
<keyword evidence="2" id="KW-0808">Transferase</keyword>
<accession>A0A5C5RAU1</accession>
<dbReference type="EMBL" id="VIGW01000003">
    <property type="protein sequence ID" value="TWS20237.1"/>
    <property type="molecule type" value="Genomic_DNA"/>
</dbReference>